<name>A0AAV5QR47_9ASCO</name>
<gene>
    <name evidence="2" type="ORF">DASC09_047300</name>
</gene>
<sequence length="159" mass="18845">MMVSIKSYQATPRNTDLQKGHHRQKNSENGEINSRSREHHLRKYIPRRFHRKSLPGSNNFDERFHISEYSDRLKNSLNRKLDSINKRIKNIYKHHDYDSDTFIEEIGIGIEEDVKSPAGVFDEFLDKDLALILDEPEELMSNDYEDEDITHSFDELHSK</sequence>
<dbReference type="Proteomes" id="UP001360560">
    <property type="component" value="Unassembled WGS sequence"/>
</dbReference>
<keyword evidence="3" id="KW-1185">Reference proteome</keyword>
<proteinExistence type="predicted"/>
<dbReference type="EMBL" id="BTFZ01000011">
    <property type="protein sequence ID" value="GMM37405.1"/>
    <property type="molecule type" value="Genomic_DNA"/>
</dbReference>
<accession>A0AAV5QR47</accession>
<evidence type="ECO:0000256" key="1">
    <source>
        <dbReference type="SAM" id="MobiDB-lite"/>
    </source>
</evidence>
<protein>
    <submittedName>
        <fullName evidence="2">Uncharacterized protein</fullName>
    </submittedName>
</protein>
<feature type="region of interest" description="Disordered" evidence="1">
    <location>
        <begin position="1"/>
        <end position="39"/>
    </location>
</feature>
<feature type="compositionally biased region" description="Polar residues" evidence="1">
    <location>
        <begin position="1"/>
        <end position="17"/>
    </location>
</feature>
<dbReference type="GeneID" id="90075380"/>
<dbReference type="RefSeq" id="XP_064854401.1">
    <property type="nucleotide sequence ID" value="XM_064998329.1"/>
</dbReference>
<evidence type="ECO:0000313" key="2">
    <source>
        <dbReference type="EMBL" id="GMM37405.1"/>
    </source>
</evidence>
<reference evidence="2 3" key="1">
    <citation type="journal article" date="2023" name="Elife">
        <title>Identification of key yeast species and microbe-microbe interactions impacting larval growth of Drosophila in the wild.</title>
        <authorList>
            <person name="Mure A."/>
            <person name="Sugiura Y."/>
            <person name="Maeda R."/>
            <person name="Honda K."/>
            <person name="Sakurai N."/>
            <person name="Takahashi Y."/>
            <person name="Watada M."/>
            <person name="Katoh T."/>
            <person name="Gotoh A."/>
            <person name="Gotoh Y."/>
            <person name="Taniguchi I."/>
            <person name="Nakamura K."/>
            <person name="Hayashi T."/>
            <person name="Katayama T."/>
            <person name="Uemura T."/>
            <person name="Hattori Y."/>
        </authorList>
    </citation>
    <scope>NUCLEOTIDE SEQUENCE [LARGE SCALE GENOMIC DNA]</scope>
    <source>
        <strain evidence="2 3">SC-9</strain>
    </source>
</reference>
<evidence type="ECO:0000313" key="3">
    <source>
        <dbReference type="Proteomes" id="UP001360560"/>
    </source>
</evidence>
<comment type="caution">
    <text evidence="2">The sequence shown here is derived from an EMBL/GenBank/DDBJ whole genome shotgun (WGS) entry which is preliminary data.</text>
</comment>
<organism evidence="2 3">
    <name type="scientific">Saccharomycopsis crataegensis</name>
    <dbReference type="NCBI Taxonomy" id="43959"/>
    <lineage>
        <taxon>Eukaryota</taxon>
        <taxon>Fungi</taxon>
        <taxon>Dikarya</taxon>
        <taxon>Ascomycota</taxon>
        <taxon>Saccharomycotina</taxon>
        <taxon>Saccharomycetes</taxon>
        <taxon>Saccharomycopsidaceae</taxon>
        <taxon>Saccharomycopsis</taxon>
    </lineage>
</organism>
<dbReference type="AlphaFoldDB" id="A0AAV5QR47"/>